<dbReference type="AlphaFoldDB" id="A0A066XE68"/>
<accession>A0A066XE68</accession>
<name>A0A066XE68_COLSU</name>
<evidence type="ECO:0000313" key="2">
    <source>
        <dbReference type="EMBL" id="KDN67182.1"/>
    </source>
</evidence>
<protein>
    <submittedName>
        <fullName evidence="2">Uncharacterized protein</fullName>
    </submittedName>
</protein>
<reference evidence="3" key="1">
    <citation type="journal article" date="2014" name="Genome Announc.">
        <title>Draft genome sequence of Colletotrichum sublineola, a destructive pathogen of cultivated sorghum.</title>
        <authorList>
            <person name="Baroncelli R."/>
            <person name="Sanz-Martin J.M."/>
            <person name="Rech G.E."/>
            <person name="Sukno S.A."/>
            <person name="Thon M.R."/>
        </authorList>
    </citation>
    <scope>NUCLEOTIDE SEQUENCE [LARGE SCALE GENOMIC DNA]</scope>
    <source>
        <strain evidence="3">TX430BB</strain>
    </source>
</reference>
<evidence type="ECO:0000313" key="3">
    <source>
        <dbReference type="Proteomes" id="UP000027238"/>
    </source>
</evidence>
<organism evidence="2 3">
    <name type="scientific">Colletotrichum sublineola</name>
    <name type="common">Sorghum anthracnose fungus</name>
    <dbReference type="NCBI Taxonomy" id="1173701"/>
    <lineage>
        <taxon>Eukaryota</taxon>
        <taxon>Fungi</taxon>
        <taxon>Dikarya</taxon>
        <taxon>Ascomycota</taxon>
        <taxon>Pezizomycotina</taxon>
        <taxon>Sordariomycetes</taxon>
        <taxon>Hypocreomycetidae</taxon>
        <taxon>Glomerellales</taxon>
        <taxon>Glomerellaceae</taxon>
        <taxon>Colletotrichum</taxon>
        <taxon>Colletotrichum graminicola species complex</taxon>
    </lineage>
</organism>
<sequence length="117" mass="12941">MPLAKQLAMSRYRKCAARFAEKAQPNMADDRVPASCNQRSCSFVFGQLNLTHSLFGFDRSSHFAIDGFPALQAVIRRLHMGDRRPNAVKAKAAISSRSPSQRRLGDQGGHQGTLEKP</sequence>
<dbReference type="HOGENOM" id="CLU_2084730_0_0_1"/>
<feature type="region of interest" description="Disordered" evidence="1">
    <location>
        <begin position="86"/>
        <end position="117"/>
    </location>
</feature>
<keyword evidence="3" id="KW-1185">Reference proteome</keyword>
<evidence type="ECO:0000256" key="1">
    <source>
        <dbReference type="SAM" id="MobiDB-lite"/>
    </source>
</evidence>
<comment type="caution">
    <text evidence="2">The sequence shown here is derived from an EMBL/GenBank/DDBJ whole genome shotgun (WGS) entry which is preliminary data.</text>
</comment>
<proteinExistence type="predicted"/>
<dbReference type="Proteomes" id="UP000027238">
    <property type="component" value="Unassembled WGS sequence"/>
</dbReference>
<dbReference type="EMBL" id="JMSE01000837">
    <property type="protein sequence ID" value="KDN67182.1"/>
    <property type="molecule type" value="Genomic_DNA"/>
</dbReference>
<gene>
    <name evidence="2" type="ORF">CSUB01_04034</name>
</gene>